<evidence type="ECO:0000256" key="1">
    <source>
        <dbReference type="SAM" id="MobiDB-lite"/>
    </source>
</evidence>
<dbReference type="AlphaFoldDB" id="A0A1G2QG63"/>
<dbReference type="STRING" id="1802436.A2370_00770"/>
<name>A0A1G2QG63_9BACT</name>
<evidence type="ECO:0000313" key="3">
    <source>
        <dbReference type="Proteomes" id="UP000176222"/>
    </source>
</evidence>
<protein>
    <submittedName>
        <fullName evidence="2">Uncharacterized protein</fullName>
    </submittedName>
</protein>
<sequence length="137" mass="15699">MKFFRGRWPGSAKGSRRMFPPSKSKSGQAKPKADLAEKILPANVVSLAGWREKKIAEDLCDHRFDLLCAIHAFFSWQSFLLDELRRVRNLDIGQFVEIIEINWQWLVSNGFIDDLSGGRYCLADKAKSYLEHPTALE</sequence>
<reference evidence="2 3" key="1">
    <citation type="journal article" date="2016" name="Nat. Commun.">
        <title>Thousands of microbial genomes shed light on interconnected biogeochemical processes in an aquifer system.</title>
        <authorList>
            <person name="Anantharaman K."/>
            <person name="Brown C.T."/>
            <person name="Hug L.A."/>
            <person name="Sharon I."/>
            <person name="Castelle C.J."/>
            <person name="Probst A.J."/>
            <person name="Thomas B.C."/>
            <person name="Singh A."/>
            <person name="Wilkins M.J."/>
            <person name="Karaoz U."/>
            <person name="Brodie E.L."/>
            <person name="Williams K.H."/>
            <person name="Hubbard S.S."/>
            <person name="Banfield J.F."/>
        </authorList>
    </citation>
    <scope>NUCLEOTIDE SEQUENCE [LARGE SCALE GENOMIC DNA]</scope>
</reference>
<evidence type="ECO:0000313" key="2">
    <source>
        <dbReference type="EMBL" id="OHA59039.1"/>
    </source>
</evidence>
<comment type="caution">
    <text evidence="2">The sequence shown here is derived from an EMBL/GenBank/DDBJ whole genome shotgun (WGS) entry which is preliminary data.</text>
</comment>
<dbReference type="EMBL" id="MHTH01000006">
    <property type="protein sequence ID" value="OHA59039.1"/>
    <property type="molecule type" value="Genomic_DNA"/>
</dbReference>
<feature type="region of interest" description="Disordered" evidence="1">
    <location>
        <begin position="1"/>
        <end position="32"/>
    </location>
</feature>
<accession>A0A1G2QG63</accession>
<gene>
    <name evidence="2" type="ORF">A2370_00770</name>
</gene>
<organism evidence="2 3">
    <name type="scientific">Candidatus Vogelbacteria bacterium RIFOXYB1_FULL_42_16</name>
    <dbReference type="NCBI Taxonomy" id="1802436"/>
    <lineage>
        <taxon>Bacteria</taxon>
        <taxon>Candidatus Vogeliibacteriota</taxon>
    </lineage>
</organism>
<dbReference type="Proteomes" id="UP000176222">
    <property type="component" value="Unassembled WGS sequence"/>
</dbReference>
<proteinExistence type="predicted"/>